<dbReference type="SUPFAM" id="SSF53597">
    <property type="entry name" value="Dihydrofolate reductase-like"/>
    <property type="match status" value="1"/>
</dbReference>
<keyword evidence="3" id="KW-1185">Reference proteome</keyword>
<organism evidence="2 3">
    <name type="scientific">Conyzicola nivalis</name>
    <dbReference type="NCBI Taxonomy" id="1477021"/>
    <lineage>
        <taxon>Bacteria</taxon>
        <taxon>Bacillati</taxon>
        <taxon>Actinomycetota</taxon>
        <taxon>Actinomycetes</taxon>
        <taxon>Micrococcales</taxon>
        <taxon>Microbacteriaceae</taxon>
        <taxon>Conyzicola</taxon>
    </lineage>
</organism>
<protein>
    <submittedName>
        <fullName evidence="2">Dihydrofolate reductase</fullName>
    </submittedName>
</protein>
<dbReference type="Pfam" id="PF01872">
    <property type="entry name" value="RibD_C"/>
    <property type="match status" value="1"/>
</dbReference>
<feature type="domain" description="Bacterial bifunctional deaminase-reductase C-terminal" evidence="1">
    <location>
        <begin position="65"/>
        <end position="182"/>
    </location>
</feature>
<dbReference type="RefSeq" id="WP_354022988.1">
    <property type="nucleotide sequence ID" value="NZ_JBEPSJ010000001.1"/>
</dbReference>
<evidence type="ECO:0000313" key="2">
    <source>
        <dbReference type="EMBL" id="MET4580778.1"/>
    </source>
</evidence>
<evidence type="ECO:0000313" key="3">
    <source>
        <dbReference type="Proteomes" id="UP001549257"/>
    </source>
</evidence>
<dbReference type="EMBL" id="JBEPSJ010000001">
    <property type="protein sequence ID" value="MET4580778.1"/>
    <property type="molecule type" value="Genomic_DNA"/>
</dbReference>
<dbReference type="Gene3D" id="3.40.430.10">
    <property type="entry name" value="Dihydrofolate Reductase, subunit A"/>
    <property type="match status" value="1"/>
</dbReference>
<dbReference type="PANTHER" id="PTHR38011">
    <property type="entry name" value="DIHYDROFOLATE REDUCTASE FAMILY PROTEIN (AFU_ORTHOLOGUE AFUA_8G06820)"/>
    <property type="match status" value="1"/>
</dbReference>
<evidence type="ECO:0000259" key="1">
    <source>
        <dbReference type="Pfam" id="PF01872"/>
    </source>
</evidence>
<gene>
    <name evidence="2" type="ORF">ABIE21_000268</name>
</gene>
<proteinExistence type="predicted"/>
<comment type="caution">
    <text evidence="2">The sequence shown here is derived from an EMBL/GenBank/DDBJ whole genome shotgun (WGS) entry which is preliminary data.</text>
</comment>
<reference evidence="2 3" key="1">
    <citation type="submission" date="2024-06" db="EMBL/GenBank/DDBJ databases">
        <title>Sorghum-associated microbial communities from plants grown in Nebraska, USA.</title>
        <authorList>
            <person name="Schachtman D."/>
        </authorList>
    </citation>
    <scope>NUCLEOTIDE SEQUENCE [LARGE SCALE GENOMIC DNA]</scope>
    <source>
        <strain evidence="2 3">2857</strain>
    </source>
</reference>
<sequence>MQALTYFIALSIDGFIAGPDDEVDFFEGSDEYMTWMADEYADALPSHVREQLGLADAPLTRFDTVVMGRRTYEPALAAGILSPYSHLRQFVISTSLEESHPRVSVIRHNPLEVVRELKGRDADLGIYLAGGGRLAGALLGEIDRLVVKRYPVVAGDGIPAFGAHFNPTAFELESVQSFAGGNIVETYTR</sequence>
<dbReference type="InterPro" id="IPR050765">
    <property type="entry name" value="Riboflavin_Biosynth_HTPR"/>
</dbReference>
<dbReference type="Proteomes" id="UP001549257">
    <property type="component" value="Unassembled WGS sequence"/>
</dbReference>
<accession>A0ABV2QIB0</accession>
<dbReference type="InterPro" id="IPR024072">
    <property type="entry name" value="DHFR-like_dom_sf"/>
</dbReference>
<dbReference type="PANTHER" id="PTHR38011:SF11">
    <property type="entry name" value="2,5-DIAMINO-6-RIBOSYLAMINO-4(3H)-PYRIMIDINONE 5'-PHOSPHATE REDUCTASE"/>
    <property type="match status" value="1"/>
</dbReference>
<name>A0ABV2QIB0_9MICO</name>
<dbReference type="InterPro" id="IPR002734">
    <property type="entry name" value="RibDG_C"/>
</dbReference>